<proteinExistence type="predicted"/>
<keyword evidence="1" id="KW-0812">Transmembrane</keyword>
<evidence type="ECO:0000313" key="4">
    <source>
        <dbReference type="Proteomes" id="UP000245802"/>
    </source>
</evidence>
<gene>
    <name evidence="3" type="ORF">C1280_10855</name>
</gene>
<reference evidence="3 4" key="1">
    <citation type="submission" date="2018-01" db="EMBL/GenBank/DDBJ databases">
        <title>G. obscuriglobus.</title>
        <authorList>
            <person name="Franke J."/>
            <person name="Blomberg W."/>
            <person name="Selmecki A."/>
        </authorList>
    </citation>
    <scope>NUCLEOTIDE SEQUENCE [LARGE SCALE GENOMIC DNA]</scope>
    <source>
        <strain evidence="3 4">DSM 5831</strain>
    </source>
</reference>
<dbReference type="InterPro" id="IPR027558">
    <property type="entry name" value="Pre_pil_HX9DG_C"/>
</dbReference>
<keyword evidence="4" id="KW-1185">Reference proteome</keyword>
<keyword evidence="1" id="KW-0472">Membrane</keyword>
<dbReference type="PANTHER" id="PTHR30093:SF2">
    <property type="entry name" value="TYPE II SECRETION SYSTEM PROTEIN H"/>
    <property type="match status" value="1"/>
</dbReference>
<accession>A0A2Z3H716</accession>
<dbReference type="OrthoDB" id="213634at2"/>
<name>A0A2Z3H716_9BACT</name>
<keyword evidence="1" id="KW-1133">Transmembrane helix</keyword>
<protein>
    <submittedName>
        <fullName evidence="3">Prepilin-type cleavage/methylation domain-containing protein</fullName>
    </submittedName>
</protein>
<dbReference type="KEGG" id="gog:C1280_10855"/>
<organism evidence="3 4">
    <name type="scientific">Gemmata obscuriglobus</name>
    <dbReference type="NCBI Taxonomy" id="114"/>
    <lineage>
        <taxon>Bacteria</taxon>
        <taxon>Pseudomonadati</taxon>
        <taxon>Planctomycetota</taxon>
        <taxon>Planctomycetia</taxon>
        <taxon>Gemmatales</taxon>
        <taxon>Gemmataceae</taxon>
        <taxon>Gemmata</taxon>
    </lineage>
</organism>
<dbReference type="SUPFAM" id="SSF54523">
    <property type="entry name" value="Pili subunits"/>
    <property type="match status" value="1"/>
</dbReference>
<evidence type="ECO:0000259" key="2">
    <source>
        <dbReference type="Pfam" id="PF07596"/>
    </source>
</evidence>
<dbReference type="RefSeq" id="WP_010040195.1">
    <property type="nucleotide sequence ID" value="NZ_CP025958.1"/>
</dbReference>
<evidence type="ECO:0000256" key="1">
    <source>
        <dbReference type="SAM" id="Phobius"/>
    </source>
</evidence>
<dbReference type="Pfam" id="PF07963">
    <property type="entry name" value="N_methyl"/>
    <property type="match status" value="1"/>
</dbReference>
<dbReference type="AlphaFoldDB" id="A0A2Z3H716"/>
<dbReference type="InterPro" id="IPR045584">
    <property type="entry name" value="Pilin-like"/>
</dbReference>
<dbReference type="PANTHER" id="PTHR30093">
    <property type="entry name" value="GENERAL SECRETION PATHWAY PROTEIN G"/>
    <property type="match status" value="1"/>
</dbReference>
<evidence type="ECO:0000313" key="3">
    <source>
        <dbReference type="EMBL" id="AWM37464.1"/>
    </source>
</evidence>
<dbReference type="InterPro" id="IPR011453">
    <property type="entry name" value="DUF1559"/>
</dbReference>
<dbReference type="Gene3D" id="3.30.700.10">
    <property type="entry name" value="Glycoprotein, Type 4 Pilin"/>
    <property type="match status" value="1"/>
</dbReference>
<sequence length="316" mass="34590">MRLSRTERRPKTSAFTLIELLVVIAIIAILIGLLLPAVQKVREAAARMSCQNNLKQWGLAMHNYHDANSTLPYAGQRLPRRTFYVELWPYIEQTALATQYNRGLGFYEVPNAVTNSTTGLVAQPQKLYYCPSDRPNAMWTYDAYYRVRGNYVANYGGNYLFAEGSGVDPADGPFGWNSSGGFGGYVPYRRTLVAISDGTSNTLMLSETRIPAQDNAADGRGDVMNDGNSHWFMTLNTPNAGIDRNSNVCWPSVAANPDQTMPCVQAGDNLMSARSKHTGGVNVARCDGSVAFYSNSVNATAWKAMGTATHGDLISE</sequence>
<dbReference type="NCBIfam" id="TIGR04294">
    <property type="entry name" value="pre_pil_HX9DG"/>
    <property type="match status" value="1"/>
</dbReference>
<dbReference type="Pfam" id="PF07596">
    <property type="entry name" value="SBP_bac_10"/>
    <property type="match status" value="1"/>
</dbReference>
<dbReference type="NCBIfam" id="TIGR02532">
    <property type="entry name" value="IV_pilin_GFxxxE"/>
    <property type="match status" value="1"/>
</dbReference>
<dbReference type="Proteomes" id="UP000245802">
    <property type="component" value="Chromosome"/>
</dbReference>
<feature type="transmembrane region" description="Helical" evidence="1">
    <location>
        <begin position="12"/>
        <end position="35"/>
    </location>
</feature>
<dbReference type="EMBL" id="CP025958">
    <property type="protein sequence ID" value="AWM37464.1"/>
    <property type="molecule type" value="Genomic_DNA"/>
</dbReference>
<dbReference type="InterPro" id="IPR012902">
    <property type="entry name" value="N_methyl_site"/>
</dbReference>
<feature type="domain" description="DUF1559" evidence="2">
    <location>
        <begin position="39"/>
        <end position="299"/>
    </location>
</feature>